<dbReference type="Pfam" id="PF02108">
    <property type="entry name" value="FliH"/>
    <property type="match status" value="1"/>
</dbReference>
<accession>A0ABS0YHH5</accession>
<dbReference type="RefSeq" id="WP_199390251.1">
    <property type="nucleotide sequence ID" value="NZ_JAEMHL010000009.1"/>
</dbReference>
<evidence type="ECO:0000256" key="5">
    <source>
        <dbReference type="ARBA" id="ARBA00022795"/>
    </source>
</evidence>
<proteinExistence type="inferred from homology"/>
<keyword evidence="7" id="KW-1006">Bacterial flagellum protein export</keyword>
<dbReference type="InterPro" id="IPR018035">
    <property type="entry name" value="Flagellar_FliH/T3SS_HrpE"/>
</dbReference>
<evidence type="ECO:0000256" key="7">
    <source>
        <dbReference type="ARBA" id="ARBA00023225"/>
    </source>
</evidence>
<evidence type="ECO:0000256" key="1">
    <source>
        <dbReference type="ARBA" id="ARBA00003041"/>
    </source>
</evidence>
<comment type="caution">
    <text evidence="9">The sequence shown here is derived from an EMBL/GenBank/DDBJ whole genome shotgun (WGS) entry which is preliminary data.</text>
</comment>
<dbReference type="InterPro" id="IPR051472">
    <property type="entry name" value="T3SS_Stator/FliH"/>
</dbReference>
<evidence type="ECO:0000256" key="6">
    <source>
        <dbReference type="ARBA" id="ARBA00022927"/>
    </source>
</evidence>
<comment type="function">
    <text evidence="1">Needed for flagellar regrowth and assembly.</text>
</comment>
<keyword evidence="4" id="KW-0813">Transport</keyword>
<feature type="domain" description="Flagellar assembly protein FliH/Type III secretion system HrpE" evidence="8">
    <location>
        <begin position="93"/>
        <end position="218"/>
    </location>
</feature>
<evidence type="ECO:0000256" key="3">
    <source>
        <dbReference type="ARBA" id="ARBA00016507"/>
    </source>
</evidence>
<evidence type="ECO:0000313" key="9">
    <source>
        <dbReference type="EMBL" id="MBJ6751782.1"/>
    </source>
</evidence>
<evidence type="ECO:0000313" key="10">
    <source>
        <dbReference type="Proteomes" id="UP000614714"/>
    </source>
</evidence>
<protein>
    <recommendedName>
        <fullName evidence="3">Flagellar assembly protein FliH</fullName>
    </recommendedName>
</protein>
<evidence type="ECO:0000259" key="8">
    <source>
        <dbReference type="Pfam" id="PF02108"/>
    </source>
</evidence>
<reference evidence="9 10" key="1">
    <citation type="submission" date="2020-12" db="EMBL/GenBank/DDBJ databases">
        <title>Geomonas sp. Red421, isolated from paddy soil.</title>
        <authorList>
            <person name="Xu Z."/>
            <person name="Zhang Z."/>
            <person name="Masuda Y."/>
            <person name="Itoh H."/>
            <person name="Senoo K."/>
        </authorList>
    </citation>
    <scope>NUCLEOTIDE SEQUENCE [LARGE SCALE GENOMIC DNA]</scope>
    <source>
        <strain evidence="9 10">Red421</strain>
    </source>
</reference>
<keyword evidence="10" id="KW-1185">Reference proteome</keyword>
<keyword evidence="9" id="KW-0966">Cell projection</keyword>
<evidence type="ECO:0000256" key="2">
    <source>
        <dbReference type="ARBA" id="ARBA00006602"/>
    </source>
</evidence>
<dbReference type="PANTHER" id="PTHR34982">
    <property type="entry name" value="YOP PROTEINS TRANSLOCATION PROTEIN L"/>
    <property type="match status" value="1"/>
</dbReference>
<name>A0ABS0YHH5_9BACT</name>
<comment type="similarity">
    <text evidence="2">Belongs to the FliH family.</text>
</comment>
<keyword evidence="9" id="KW-0969">Cilium</keyword>
<sequence length="238" mass="26013">MSSSKIIRKGVESEAYTLEPLGGVLVPPAGQEVFRPIQLGGEEAPPVEEEEETEVPPPAVIAEDEALRRIQQAHVEGIKKGRQQAEEDLAKVSEALAQALLSTGALRAQLMHDAEEDLLKLSVLIARKVMMRELSLDPGLVAGLVHGAVELAADEGEIVVRLNPEEYQVVAYSPQFQALTRDRKKIALREDPTLGPASCVVETVRGNIDAGLDAQLEEIMRRLSEERNARREEEESGD</sequence>
<gene>
    <name evidence="9" type="ORF">JFN91_16315</name>
</gene>
<dbReference type="Proteomes" id="UP000614714">
    <property type="component" value="Unassembled WGS sequence"/>
</dbReference>
<evidence type="ECO:0000256" key="4">
    <source>
        <dbReference type="ARBA" id="ARBA00022448"/>
    </source>
</evidence>
<keyword evidence="5" id="KW-1005">Bacterial flagellum biogenesis</keyword>
<dbReference type="PANTHER" id="PTHR34982:SF1">
    <property type="entry name" value="FLAGELLAR ASSEMBLY PROTEIN FLIH"/>
    <property type="match status" value="1"/>
</dbReference>
<dbReference type="EMBL" id="JAEMHL010000009">
    <property type="protein sequence ID" value="MBJ6751782.1"/>
    <property type="molecule type" value="Genomic_DNA"/>
</dbReference>
<keyword evidence="9" id="KW-0282">Flagellum</keyword>
<keyword evidence="6" id="KW-0653">Protein transport</keyword>
<organism evidence="9 10">
    <name type="scientific">Geomonas anaerohicana</name>
    <dbReference type="NCBI Taxonomy" id="2798583"/>
    <lineage>
        <taxon>Bacteria</taxon>
        <taxon>Pseudomonadati</taxon>
        <taxon>Thermodesulfobacteriota</taxon>
        <taxon>Desulfuromonadia</taxon>
        <taxon>Geobacterales</taxon>
        <taxon>Geobacteraceae</taxon>
        <taxon>Geomonas</taxon>
    </lineage>
</organism>